<evidence type="ECO:0000313" key="3">
    <source>
        <dbReference type="Proteomes" id="UP001305414"/>
    </source>
</evidence>
<feature type="region of interest" description="Disordered" evidence="1">
    <location>
        <begin position="38"/>
        <end position="99"/>
    </location>
</feature>
<evidence type="ECO:0000256" key="1">
    <source>
        <dbReference type="SAM" id="MobiDB-lite"/>
    </source>
</evidence>
<reference evidence="2 3" key="1">
    <citation type="submission" date="2023-10" db="EMBL/GenBank/DDBJ databases">
        <title>Draft genome sequence of Xylaria bambusicola isolate GMP-LS, the root and basal stem rot pathogen of sugarcane in Indonesia.</title>
        <authorList>
            <person name="Selvaraj P."/>
            <person name="Muralishankar V."/>
            <person name="Muruganantham S."/>
            <person name="Sp S."/>
            <person name="Haryani S."/>
            <person name="Lau K.J.X."/>
            <person name="Naqvi N.I."/>
        </authorList>
    </citation>
    <scope>NUCLEOTIDE SEQUENCE [LARGE SCALE GENOMIC DNA]</scope>
    <source>
        <strain evidence="2">GMP-LS</strain>
    </source>
</reference>
<sequence>MGMSTPLVVSLINSFVANSYSLFTYQPLIRSTLPSIKSQPSLRASMHTPAKGTASSRNITPAKVVANLKLPSTPMRPAEDSSSKKKSKANQETVEKTNKFNSFDKDVEVTEKMKLEALEKKTEELQGYVNQLQDAVTVSMYQLRDLKVSQGLVPPLPAKKRLFFNLRRLRKGIT</sequence>
<evidence type="ECO:0000313" key="2">
    <source>
        <dbReference type="EMBL" id="KAK5635499.1"/>
    </source>
</evidence>
<dbReference type="AlphaFoldDB" id="A0AAN7UW87"/>
<dbReference type="Proteomes" id="UP001305414">
    <property type="component" value="Unassembled WGS sequence"/>
</dbReference>
<gene>
    <name evidence="2" type="ORF">RRF57_011211</name>
</gene>
<accession>A0AAN7UW87</accession>
<keyword evidence="3" id="KW-1185">Reference proteome</keyword>
<proteinExistence type="predicted"/>
<name>A0AAN7UW87_9PEZI</name>
<comment type="caution">
    <text evidence="2">The sequence shown here is derived from an EMBL/GenBank/DDBJ whole genome shotgun (WGS) entry which is preliminary data.</text>
</comment>
<protein>
    <submittedName>
        <fullName evidence="2">Uncharacterized protein</fullName>
    </submittedName>
</protein>
<organism evidence="2 3">
    <name type="scientific">Xylaria bambusicola</name>
    <dbReference type="NCBI Taxonomy" id="326684"/>
    <lineage>
        <taxon>Eukaryota</taxon>
        <taxon>Fungi</taxon>
        <taxon>Dikarya</taxon>
        <taxon>Ascomycota</taxon>
        <taxon>Pezizomycotina</taxon>
        <taxon>Sordariomycetes</taxon>
        <taxon>Xylariomycetidae</taxon>
        <taxon>Xylariales</taxon>
        <taxon>Xylariaceae</taxon>
        <taxon>Xylaria</taxon>
    </lineage>
</organism>
<dbReference type="EMBL" id="JAWHQM010000053">
    <property type="protein sequence ID" value="KAK5635499.1"/>
    <property type="molecule type" value="Genomic_DNA"/>
</dbReference>